<dbReference type="ExpressionAtlas" id="A0A2K3D1C6">
    <property type="expression patterns" value="baseline and differential"/>
</dbReference>
<reference evidence="3 4" key="1">
    <citation type="journal article" date="2007" name="Science">
        <title>The Chlamydomonas genome reveals the evolution of key animal and plant functions.</title>
        <authorList>
            <person name="Merchant S.S."/>
            <person name="Prochnik S.E."/>
            <person name="Vallon O."/>
            <person name="Harris E.H."/>
            <person name="Karpowicz S.J."/>
            <person name="Witman G.B."/>
            <person name="Terry A."/>
            <person name="Salamov A."/>
            <person name="Fritz-Laylin L.K."/>
            <person name="Marechal-Drouard L."/>
            <person name="Marshall W.F."/>
            <person name="Qu L.H."/>
            <person name="Nelson D.R."/>
            <person name="Sanderfoot A.A."/>
            <person name="Spalding M.H."/>
            <person name="Kapitonov V.V."/>
            <person name="Ren Q."/>
            <person name="Ferris P."/>
            <person name="Lindquist E."/>
            <person name="Shapiro H."/>
            <person name="Lucas S.M."/>
            <person name="Grimwood J."/>
            <person name="Schmutz J."/>
            <person name="Cardol P."/>
            <person name="Cerutti H."/>
            <person name="Chanfreau G."/>
            <person name="Chen C.L."/>
            <person name="Cognat V."/>
            <person name="Croft M.T."/>
            <person name="Dent R."/>
            <person name="Dutcher S."/>
            <person name="Fernandez E."/>
            <person name="Fukuzawa H."/>
            <person name="Gonzalez-Ballester D."/>
            <person name="Gonzalez-Halphen D."/>
            <person name="Hallmann A."/>
            <person name="Hanikenne M."/>
            <person name="Hippler M."/>
            <person name="Inwood W."/>
            <person name="Jabbari K."/>
            <person name="Kalanon M."/>
            <person name="Kuras R."/>
            <person name="Lefebvre P.A."/>
            <person name="Lemaire S.D."/>
            <person name="Lobanov A.V."/>
            <person name="Lohr M."/>
            <person name="Manuell A."/>
            <person name="Meier I."/>
            <person name="Mets L."/>
            <person name="Mittag M."/>
            <person name="Mittelmeier T."/>
            <person name="Moroney J.V."/>
            <person name="Moseley J."/>
            <person name="Napoli C."/>
            <person name="Nedelcu A.M."/>
            <person name="Niyogi K."/>
            <person name="Novoselov S.V."/>
            <person name="Paulsen I.T."/>
            <person name="Pazour G."/>
            <person name="Purton S."/>
            <person name="Ral J.P."/>
            <person name="Riano-Pachon D.M."/>
            <person name="Riekhof W."/>
            <person name="Rymarquis L."/>
            <person name="Schroda M."/>
            <person name="Stern D."/>
            <person name="Umen J."/>
            <person name="Willows R."/>
            <person name="Wilson N."/>
            <person name="Zimmer S.L."/>
            <person name="Allmer J."/>
            <person name="Balk J."/>
            <person name="Bisova K."/>
            <person name="Chen C.J."/>
            <person name="Elias M."/>
            <person name="Gendler K."/>
            <person name="Hauser C."/>
            <person name="Lamb M.R."/>
            <person name="Ledford H."/>
            <person name="Long J.C."/>
            <person name="Minagawa J."/>
            <person name="Page M.D."/>
            <person name="Pan J."/>
            <person name="Pootakham W."/>
            <person name="Roje S."/>
            <person name="Rose A."/>
            <person name="Stahlberg E."/>
            <person name="Terauchi A.M."/>
            <person name="Yang P."/>
            <person name="Ball S."/>
            <person name="Bowler C."/>
            <person name="Dieckmann C.L."/>
            <person name="Gladyshev V.N."/>
            <person name="Green P."/>
            <person name="Jorgensen R."/>
            <person name="Mayfield S."/>
            <person name="Mueller-Roeber B."/>
            <person name="Rajamani S."/>
            <person name="Sayre R.T."/>
            <person name="Brokstein P."/>
            <person name="Dubchak I."/>
            <person name="Goodstein D."/>
            <person name="Hornick L."/>
            <person name="Huang Y.W."/>
            <person name="Jhaveri J."/>
            <person name="Luo Y."/>
            <person name="Martinez D."/>
            <person name="Ngau W.C."/>
            <person name="Otillar B."/>
            <person name="Poliakov A."/>
            <person name="Porter A."/>
            <person name="Szajkowski L."/>
            <person name="Werner G."/>
            <person name="Zhou K."/>
            <person name="Grigoriev I.V."/>
            <person name="Rokhsar D.S."/>
            <person name="Grossman A.R."/>
        </authorList>
    </citation>
    <scope>NUCLEOTIDE SEQUENCE [LARGE SCALE GENOMIC DNA]</scope>
    <source>
        <strain evidence="4">CC-503</strain>
        <strain evidence="3">CC-503 cw92 mt+</strain>
    </source>
</reference>
<dbReference type="PANTHER" id="PTHR44329:SF214">
    <property type="entry name" value="PROTEIN KINASE DOMAIN-CONTAINING PROTEIN"/>
    <property type="match status" value="1"/>
</dbReference>
<proteinExistence type="predicted"/>
<feature type="compositionally biased region" description="Low complexity" evidence="1">
    <location>
        <begin position="1266"/>
        <end position="1281"/>
    </location>
</feature>
<name>A0A2K3D1C6_CHLRE</name>
<dbReference type="STRING" id="3055.A0A2K3D1C6"/>
<protein>
    <recommendedName>
        <fullName evidence="2">Protein kinase domain-containing protein</fullName>
    </recommendedName>
</protein>
<gene>
    <name evidence="3" type="ORF">CHLRE_13g604350v5</name>
</gene>
<dbReference type="EMBL" id="CM008974">
    <property type="protein sequence ID" value="PNW74333.1"/>
    <property type="molecule type" value="Genomic_DNA"/>
</dbReference>
<dbReference type="InterPro" id="IPR008271">
    <property type="entry name" value="Ser/Thr_kinase_AS"/>
</dbReference>
<feature type="region of interest" description="Disordered" evidence="1">
    <location>
        <begin position="1328"/>
        <end position="1352"/>
    </location>
</feature>
<dbReference type="OrthoDB" id="535509at2759"/>
<dbReference type="InterPro" id="IPR001245">
    <property type="entry name" value="Ser-Thr/Tyr_kinase_cat_dom"/>
</dbReference>
<dbReference type="Gramene" id="PNW74333">
    <property type="protein sequence ID" value="PNW74333"/>
    <property type="gene ID" value="CHLRE_13g604350v5"/>
</dbReference>
<dbReference type="Gene3D" id="3.30.200.20">
    <property type="entry name" value="Phosphorylase Kinase, domain 1"/>
    <property type="match status" value="1"/>
</dbReference>
<evidence type="ECO:0000256" key="1">
    <source>
        <dbReference type="SAM" id="MobiDB-lite"/>
    </source>
</evidence>
<reference evidence="3" key="2">
    <citation type="submission" date="2017-07" db="EMBL/GenBank/DDBJ databases">
        <title>WGS assembly of Chlamydomonas reinhardtii.</title>
        <authorList>
            <consortium name="Chlamydomonas Annotation Team"/>
            <consortium name="JGI Annotation Team"/>
            <person name="Merchant S.S."/>
            <person name="Prochnik S.E."/>
            <person name="Vallon O."/>
            <person name="Harris E.H."/>
            <person name="Karpowicz S.J."/>
            <person name="Witman G.B."/>
            <person name="Terry A."/>
            <person name="Salamov A."/>
            <person name="Fritz-Laylin L.K."/>
            <person name="Marechal-Drouard L."/>
            <person name="Marshall W.F."/>
            <person name="Qu L.H."/>
            <person name="Nelson D.R."/>
            <person name="Sanderfoot A.A."/>
            <person name="Spalding M.H."/>
            <person name="Kapitonov V.V."/>
            <person name="Ren Q."/>
            <person name="Ferris P."/>
            <person name="Lindquist E."/>
            <person name="Shapiro H."/>
            <person name="Lucas S.M."/>
            <person name="Grimwood J."/>
            <person name="Schmutz J."/>
            <person name="Grigoriev I.V."/>
            <person name="Rokhsar D.S."/>
        </authorList>
    </citation>
    <scope>NUCLEOTIDE SEQUENCE</scope>
    <source>
        <strain evidence="3">CC-503 cw92 mt+</strain>
    </source>
</reference>
<dbReference type="GO" id="GO:0004674">
    <property type="term" value="F:protein serine/threonine kinase activity"/>
    <property type="evidence" value="ECO:0000318"/>
    <property type="project" value="GO_Central"/>
</dbReference>
<feature type="region of interest" description="Disordered" evidence="1">
    <location>
        <begin position="543"/>
        <end position="562"/>
    </location>
</feature>
<feature type="region of interest" description="Disordered" evidence="1">
    <location>
        <begin position="650"/>
        <end position="670"/>
    </location>
</feature>
<dbReference type="InterPro" id="IPR000719">
    <property type="entry name" value="Prot_kinase_dom"/>
</dbReference>
<dbReference type="Pfam" id="PF07714">
    <property type="entry name" value="PK_Tyr_Ser-Thr"/>
    <property type="match status" value="1"/>
</dbReference>
<dbReference type="SMART" id="SM00220">
    <property type="entry name" value="S_TKc"/>
    <property type="match status" value="1"/>
</dbReference>
<dbReference type="RefSeq" id="XP_042917814.1">
    <property type="nucleotide sequence ID" value="XM_043069840.1"/>
</dbReference>
<feature type="region of interest" description="Disordered" evidence="1">
    <location>
        <begin position="1266"/>
        <end position="1287"/>
    </location>
</feature>
<dbReference type="Gramene" id="PNW74332">
    <property type="protein sequence ID" value="PNW74332"/>
    <property type="gene ID" value="CHLRE_13g604350v5"/>
</dbReference>
<evidence type="ECO:0000313" key="3">
    <source>
        <dbReference type="EMBL" id="PNW74333.1"/>
    </source>
</evidence>
<dbReference type="KEGG" id="cre:CHLRE_13g604350v5"/>
<dbReference type="InterPro" id="IPR051681">
    <property type="entry name" value="Ser/Thr_Kinases-Pseudokinases"/>
</dbReference>
<organism evidence="3 4">
    <name type="scientific">Chlamydomonas reinhardtii</name>
    <name type="common">Chlamydomonas smithii</name>
    <dbReference type="NCBI Taxonomy" id="3055"/>
    <lineage>
        <taxon>Eukaryota</taxon>
        <taxon>Viridiplantae</taxon>
        <taxon>Chlorophyta</taxon>
        <taxon>core chlorophytes</taxon>
        <taxon>Chlorophyceae</taxon>
        <taxon>CS clade</taxon>
        <taxon>Chlamydomonadales</taxon>
        <taxon>Chlamydomonadaceae</taxon>
        <taxon>Chlamydomonas</taxon>
    </lineage>
</organism>
<dbReference type="SUPFAM" id="SSF56112">
    <property type="entry name" value="Protein kinase-like (PK-like)"/>
    <property type="match status" value="1"/>
</dbReference>
<dbReference type="RefSeq" id="XP_042917815.1">
    <property type="nucleotide sequence ID" value="XM_043069839.1"/>
</dbReference>
<feature type="region of interest" description="Disordered" evidence="1">
    <location>
        <begin position="318"/>
        <end position="363"/>
    </location>
</feature>
<dbReference type="GO" id="GO:0007165">
    <property type="term" value="P:signal transduction"/>
    <property type="evidence" value="ECO:0000318"/>
    <property type="project" value="GO_Central"/>
</dbReference>
<keyword evidence="4" id="KW-1185">Reference proteome</keyword>
<dbReference type="PANTHER" id="PTHR44329">
    <property type="entry name" value="SERINE/THREONINE-PROTEIN KINASE TNNI3K-RELATED"/>
    <property type="match status" value="1"/>
</dbReference>
<dbReference type="PROSITE" id="PS00108">
    <property type="entry name" value="PROTEIN_KINASE_ST"/>
    <property type="match status" value="1"/>
</dbReference>
<accession>A0A2K3D1C6</accession>
<sequence>MDLGFIQSKMRLGNHVMFGMERIVIQRYRIGNQLQAPGLDLLDIGAPRTHALVLTRDVYAVHRICFPPEVQITTMPLVPRPPDIPGPQRYRLAEPNPPDCTVNAADPAPRRCWAARGVYVDVATPGADHASYGTVYPTEYDVHMVNVTYLCERVMSAQCIQSLGYLGCAFNTLSHMDPPWYLSAALGGGGGGGGGNATSGSSSGSTAGSSIGGSRGFPASGSSSTAAATAVATAVAAGSSSNATGSESHDADGQASTPLVAAADEGEGGANVGAIIGGVLGGVAAAALLVAATVRVWRRRQQRSPLQAAAAADAAAAQHCGNGGGGGKGDCPTSGKAATQPSRQHPPPFREGPAEAPGYGPGVASSSTSVTVGWCGLLLGPCAHCSAVVATATATAGGSRAVAGADGAGGGSRAAGKLHQGRSSSSSSRRIGAADPCVRLQAQSASTATPAKQSLEARVESVLRDFAVAVGGPEAGGVGRGAGVGAGAGGLAGGGPDVRVSTAGGAAAPAAAPGAAAAAPLAALLAAVMTAGASVHHAAATVGGGAGSPAHSGPIRSSPMAMDAAAPSAPWFAPVPSASSVLAPSAPKSRTVAAGAGHACRRPEAPASATAVAGVGGLATAGGAAGGGGGGAVPERQGAAPLCCDAAGSETALAGPPEPGGGGGDGAGPASSSHNCKFFMHITEDLDALASQTDMLVTPFTPARPDVNLSAILLPYVSPAASAALPNLPAPGQPTPAAAPAPAAAPQAACTAAEACGAAAAAAAVANGAALAAGGLQAQVCPLSLRAAPPAAAATEAAGVAAAAPGWGGLAAVGSAAVTRGGSTEGALMDCHVQLTNVVRGRGSFGKVVEGTYRGERVAVKLMRRTVDAADCGGAGEGGAGEGGDGARGGGGGGGGGEGRGAFSRMVTAFRQEVEVLARLTHPNVVRLLAACMTPPRFCLVMELMETSLEGLLKATPGRLLPLNAVMGIAVDVARGLQYLHPTIVHRDLKPANVLVGDPLGPRQVAKLSDFGLARLRSSVVVTCNPEAGTPPYMAPECFDATATSLTHHVDAYSFGVLLWAMLSGQEPWAGLDCVSLAYRVAYGGERPPLDAIPPDRRPPKLVRLVAQCWEADPKRRPAAAEMVKELLLVRQMFARGLAVADMLDTQVDGSGTFRGAAAAVAASGAAGQGPSQKRLLLQPGLLAAVGAAAAAELHPGPERVDPEVATAAVAAALLGGAAAGAAAAAGGEAAAAGAPAAEAAVALAAGARDPTVAALARLRVPVPLGRRRGAGSQPPAGGSALTPEQVRSEAARMCENASLYQYGDEDDADYLGYGRAWQLGSSWLAGSPSATATASAAGGSGGASTAAAASAAGTSGEQLTIAVQQQQ</sequence>
<feature type="region of interest" description="Disordered" evidence="1">
    <location>
        <begin position="873"/>
        <end position="898"/>
    </location>
</feature>
<evidence type="ECO:0000313" key="4">
    <source>
        <dbReference type="Proteomes" id="UP000006906"/>
    </source>
</evidence>
<dbReference type="EMBL" id="CM008974">
    <property type="protein sequence ID" value="PNW74332.1"/>
    <property type="molecule type" value="Genomic_DNA"/>
</dbReference>
<dbReference type="GO" id="GO:0005524">
    <property type="term" value="F:ATP binding"/>
    <property type="evidence" value="ECO:0007669"/>
    <property type="project" value="InterPro"/>
</dbReference>
<feature type="compositionally biased region" description="Low complexity" evidence="1">
    <location>
        <begin position="548"/>
        <end position="562"/>
    </location>
</feature>
<dbReference type="InterPro" id="IPR011009">
    <property type="entry name" value="Kinase-like_dom_sf"/>
</dbReference>
<dbReference type="GeneID" id="5724676"/>
<feature type="region of interest" description="Disordered" evidence="1">
    <location>
        <begin position="192"/>
        <end position="215"/>
    </location>
</feature>
<feature type="region of interest" description="Disordered" evidence="1">
    <location>
        <begin position="404"/>
        <end position="432"/>
    </location>
</feature>
<dbReference type="Proteomes" id="UP000006906">
    <property type="component" value="Chromosome 13"/>
</dbReference>
<feature type="compositionally biased region" description="Low complexity" evidence="1">
    <location>
        <begin position="198"/>
        <end position="209"/>
    </location>
</feature>
<dbReference type="PROSITE" id="PS50011">
    <property type="entry name" value="PROTEIN_KINASE_DOM"/>
    <property type="match status" value="1"/>
</dbReference>
<evidence type="ECO:0000259" key="2">
    <source>
        <dbReference type="PROSITE" id="PS50011"/>
    </source>
</evidence>
<feature type="domain" description="Protein kinase" evidence="2">
    <location>
        <begin position="834"/>
        <end position="1129"/>
    </location>
</feature>
<dbReference type="CDD" id="cd13999">
    <property type="entry name" value="STKc_MAP3K-like"/>
    <property type="match status" value="1"/>
</dbReference>
<dbReference type="Gene3D" id="1.10.510.10">
    <property type="entry name" value="Transferase(Phosphotransferase) domain 1"/>
    <property type="match status" value="1"/>
</dbReference>